<proteinExistence type="inferred from homology"/>
<dbReference type="Pfam" id="PF05970">
    <property type="entry name" value="PIF1"/>
    <property type="match status" value="1"/>
</dbReference>
<comment type="caution">
    <text evidence="17">The sequence shown here is derived from an EMBL/GenBank/DDBJ whole genome shotgun (WGS) entry which is preliminary data.</text>
</comment>
<keyword evidence="3 14" id="KW-0547">Nucleotide-binding</keyword>
<comment type="cofactor">
    <cofactor evidence="1 14">
        <name>Mg(2+)</name>
        <dbReference type="ChEBI" id="CHEBI:18420"/>
    </cofactor>
</comment>
<keyword evidence="11 14" id="KW-0234">DNA repair</keyword>
<name>A0A4V3XJE3_9APHY</name>
<evidence type="ECO:0000256" key="11">
    <source>
        <dbReference type="ARBA" id="ARBA00023204"/>
    </source>
</evidence>
<dbReference type="GO" id="GO:0005739">
    <property type="term" value="C:mitochondrion"/>
    <property type="evidence" value="ECO:0007669"/>
    <property type="project" value="UniProtKB-SubCell"/>
</dbReference>
<sequence>MSGLRSIKRDFSSSSLASSSQDNTDTVQAPKRVFKRTASGLEQRLKDIQAGLDSQKLSQPSAPTSASQSAASVSQKRPPPSNEAPAAKRRQLPSSWTESITPQASIQSRSTATFQKPTKRAPSNERLAPSSSKPKGVFLSDEQTHILKLVEGGQSVFYTGSAGTGKSVLLREIIKSLRKSHSKSLDAIAITASTGIAACNIGGVTVHSFSGIGLGIEDAEHLASKIRKNKKAMARWLRTKVLIIDEVSMVDGNLFDKLARIGSILRERTEPFGGIQLVVTGDFFQLPPVVKGGSQTVFAFEADLWRATVKKTFNLTKVFRQADPEFVDMLNEMRFGTLTQKSINKFRSLAREVRYDDGVAATELFPRREDVEVSNRSRMTNIDAEERIYRASEGGTLVGTEQGAKLLANFMVPSTLSLKVGAQVMLVKNMDETLVNGSMGTIVEFADPATYAANNEDEFIEKPTATGEKKIPHVGVGSKWPVVEFLNRRRLLVQPEVWKVELPNGEIQVSRTQLPLILSWAMSIHKSQGQTLERVKVDLAKVFEKGQAYVALSRATSLEGLQILHFDPKKVQAHPKVVEWSRTLQTIDI</sequence>
<dbReference type="SMART" id="SM00382">
    <property type="entry name" value="AAA"/>
    <property type="match status" value="1"/>
</dbReference>
<dbReference type="InterPro" id="IPR051055">
    <property type="entry name" value="PIF1_helicase"/>
</dbReference>
<dbReference type="PANTHER" id="PTHR47642">
    <property type="entry name" value="ATP-DEPENDENT DNA HELICASE"/>
    <property type="match status" value="1"/>
</dbReference>
<comment type="subunit">
    <text evidence="14">Monomer.</text>
</comment>
<dbReference type="InterPro" id="IPR049163">
    <property type="entry name" value="Pif1-like_2B_dom"/>
</dbReference>
<dbReference type="GO" id="GO:0043139">
    <property type="term" value="F:5'-3' DNA helicase activity"/>
    <property type="evidence" value="ECO:0007669"/>
    <property type="project" value="UniProtKB-UniRule"/>
</dbReference>
<dbReference type="InterPro" id="IPR010285">
    <property type="entry name" value="DNA_helicase_pif1-like_DEAD"/>
</dbReference>
<keyword evidence="18" id="KW-1185">Reference proteome</keyword>
<accession>A0A4V3XJE3</accession>
<dbReference type="EC" id="5.6.2.3" evidence="14"/>
<evidence type="ECO:0000256" key="8">
    <source>
        <dbReference type="ARBA" id="ARBA00023125"/>
    </source>
</evidence>
<keyword evidence="13 14" id="KW-0539">Nucleus</keyword>
<evidence type="ECO:0000256" key="5">
    <source>
        <dbReference type="ARBA" id="ARBA00022801"/>
    </source>
</evidence>
<keyword evidence="10 14" id="KW-0233">DNA recombination</keyword>
<dbReference type="InterPro" id="IPR027417">
    <property type="entry name" value="P-loop_NTPase"/>
</dbReference>
<dbReference type="InterPro" id="IPR003593">
    <property type="entry name" value="AAA+_ATPase"/>
</dbReference>
<evidence type="ECO:0000313" key="17">
    <source>
        <dbReference type="EMBL" id="THH32533.1"/>
    </source>
</evidence>
<evidence type="ECO:0000256" key="14">
    <source>
        <dbReference type="HAMAP-Rule" id="MF_03176"/>
    </source>
</evidence>
<keyword evidence="6 14" id="KW-0347">Helicase</keyword>
<comment type="function">
    <text evidence="14">DNA-dependent ATPase and 5'-3' DNA helicase required for the maintenance of both mitochondrial and nuclear genome stability.</text>
</comment>
<dbReference type="InterPro" id="IPR048293">
    <property type="entry name" value="PIF1_RRM3_pfh1"/>
</dbReference>
<dbReference type="GO" id="GO:0003697">
    <property type="term" value="F:single-stranded DNA binding"/>
    <property type="evidence" value="ECO:0007669"/>
    <property type="project" value="UniProtKB-ARBA"/>
</dbReference>
<dbReference type="GO" id="GO:0005524">
    <property type="term" value="F:ATP binding"/>
    <property type="evidence" value="ECO:0007669"/>
    <property type="project" value="UniProtKB-UniRule"/>
</dbReference>
<evidence type="ECO:0000313" key="18">
    <source>
        <dbReference type="Proteomes" id="UP000308730"/>
    </source>
</evidence>
<keyword evidence="12 14" id="KW-0413">Isomerase</keyword>
<organism evidence="17 18">
    <name type="scientific">Antrodiella citrinella</name>
    <dbReference type="NCBI Taxonomy" id="2447956"/>
    <lineage>
        <taxon>Eukaryota</taxon>
        <taxon>Fungi</taxon>
        <taxon>Dikarya</taxon>
        <taxon>Basidiomycota</taxon>
        <taxon>Agaricomycotina</taxon>
        <taxon>Agaricomycetes</taxon>
        <taxon>Polyporales</taxon>
        <taxon>Steccherinaceae</taxon>
        <taxon>Antrodiella</taxon>
    </lineage>
</organism>
<protein>
    <recommendedName>
        <fullName evidence="14">ATP-dependent DNA helicase PIF1</fullName>
        <ecNumber evidence="14">5.6.2.3</ecNumber>
    </recommendedName>
    <alternativeName>
        <fullName evidence="14">DNA 5'-3' helicase PIF1</fullName>
    </alternativeName>
    <alternativeName>
        <fullName evidence="14">DNA repair and recombination helicase PIF1</fullName>
    </alternativeName>
</protein>
<keyword evidence="7 14" id="KW-0067">ATP-binding</keyword>
<keyword evidence="9 14" id="KW-0496">Mitochondrion</keyword>
<dbReference type="GO" id="GO:0016887">
    <property type="term" value="F:ATP hydrolysis activity"/>
    <property type="evidence" value="ECO:0007669"/>
    <property type="project" value="RHEA"/>
</dbReference>
<dbReference type="Proteomes" id="UP000308730">
    <property type="component" value="Unassembled WGS sequence"/>
</dbReference>
<dbReference type="FunFam" id="3.40.50.300:FF:001226">
    <property type="entry name" value="ATP-dependent DNA helicase PIF1"/>
    <property type="match status" value="1"/>
</dbReference>
<comment type="similarity">
    <text evidence="14">Belongs to the helicase family. PIF1 subfamily.</text>
</comment>
<dbReference type="GO" id="GO:0006281">
    <property type="term" value="P:DNA repair"/>
    <property type="evidence" value="ECO:0007669"/>
    <property type="project" value="UniProtKB-UniRule"/>
</dbReference>
<keyword evidence="8 14" id="KW-0238">DNA-binding</keyword>
<feature type="DNA-binding region" evidence="14">
    <location>
        <begin position="547"/>
        <end position="566"/>
    </location>
</feature>
<gene>
    <name evidence="14" type="primary">PIF1</name>
    <name evidence="17" type="ORF">EUX98_g1662</name>
</gene>
<evidence type="ECO:0000256" key="13">
    <source>
        <dbReference type="ARBA" id="ARBA00023242"/>
    </source>
</evidence>
<evidence type="ECO:0000256" key="10">
    <source>
        <dbReference type="ARBA" id="ARBA00023172"/>
    </source>
</evidence>
<dbReference type="GO" id="GO:0006310">
    <property type="term" value="P:DNA recombination"/>
    <property type="evidence" value="ECO:0007669"/>
    <property type="project" value="UniProtKB-UniRule"/>
</dbReference>
<dbReference type="Pfam" id="PF21530">
    <property type="entry name" value="Pif1_2B_dom"/>
    <property type="match status" value="1"/>
</dbReference>
<evidence type="ECO:0000256" key="6">
    <source>
        <dbReference type="ARBA" id="ARBA00022806"/>
    </source>
</evidence>
<dbReference type="HAMAP" id="MF_03176">
    <property type="entry name" value="PIF1"/>
    <property type="match status" value="1"/>
</dbReference>
<evidence type="ECO:0000256" key="12">
    <source>
        <dbReference type="ARBA" id="ARBA00023235"/>
    </source>
</evidence>
<dbReference type="Gene3D" id="3.40.50.300">
    <property type="entry name" value="P-loop containing nucleotide triphosphate hydrolases"/>
    <property type="match status" value="2"/>
</dbReference>
<dbReference type="EMBL" id="SGPM01000020">
    <property type="protein sequence ID" value="THH32533.1"/>
    <property type="molecule type" value="Genomic_DNA"/>
</dbReference>
<evidence type="ECO:0000256" key="2">
    <source>
        <dbReference type="ARBA" id="ARBA00004604"/>
    </source>
</evidence>
<feature type="domain" description="AAA+ ATPase" evidence="16">
    <location>
        <begin position="152"/>
        <end position="304"/>
    </location>
</feature>
<feature type="region of interest" description="Disordered" evidence="15">
    <location>
        <begin position="1"/>
        <end position="137"/>
    </location>
</feature>
<dbReference type="GO" id="GO:0000723">
    <property type="term" value="P:telomere maintenance"/>
    <property type="evidence" value="ECO:0007669"/>
    <property type="project" value="InterPro"/>
</dbReference>
<evidence type="ECO:0000256" key="1">
    <source>
        <dbReference type="ARBA" id="ARBA00001946"/>
    </source>
</evidence>
<dbReference type="PANTHER" id="PTHR47642:SF5">
    <property type="entry name" value="ATP-DEPENDENT DNA HELICASE"/>
    <property type="match status" value="1"/>
</dbReference>
<comment type="subcellular location">
    <subcellularLocation>
        <location evidence="2">Nucleus</location>
        <location evidence="2">Nucleolus</location>
    </subcellularLocation>
    <subcellularLocation>
        <location evidence="14">Nucleus</location>
    </subcellularLocation>
    <subcellularLocation>
        <location evidence="14">Mitochondrion</location>
    </subcellularLocation>
</comment>
<feature type="compositionally biased region" description="Polar residues" evidence="15">
    <location>
        <begin position="92"/>
        <end position="116"/>
    </location>
</feature>
<keyword evidence="4 14" id="KW-0227">DNA damage</keyword>
<feature type="binding site" evidence="14">
    <location>
        <begin position="160"/>
        <end position="167"/>
    </location>
    <ligand>
        <name>ATP</name>
        <dbReference type="ChEBI" id="CHEBI:30616"/>
    </ligand>
</feature>
<reference evidence="17 18" key="1">
    <citation type="submission" date="2019-02" db="EMBL/GenBank/DDBJ databases">
        <title>Genome sequencing of the rare red list fungi Antrodiella citrinella (Flaviporus citrinellus).</title>
        <authorList>
            <person name="Buettner E."/>
            <person name="Kellner H."/>
        </authorList>
    </citation>
    <scope>NUCLEOTIDE SEQUENCE [LARGE SCALE GENOMIC DNA]</scope>
    <source>
        <strain evidence="17 18">DSM 108506</strain>
    </source>
</reference>
<dbReference type="CDD" id="cd18037">
    <property type="entry name" value="DEXSc_Pif1_like"/>
    <property type="match status" value="1"/>
</dbReference>
<evidence type="ECO:0000259" key="16">
    <source>
        <dbReference type="SMART" id="SM00382"/>
    </source>
</evidence>
<evidence type="ECO:0000256" key="7">
    <source>
        <dbReference type="ARBA" id="ARBA00022840"/>
    </source>
</evidence>
<dbReference type="GO" id="GO:0005730">
    <property type="term" value="C:nucleolus"/>
    <property type="evidence" value="ECO:0007669"/>
    <property type="project" value="UniProtKB-SubCell"/>
</dbReference>
<dbReference type="AlphaFoldDB" id="A0A4V3XJE3"/>
<evidence type="ECO:0000256" key="9">
    <source>
        <dbReference type="ARBA" id="ARBA00023128"/>
    </source>
</evidence>
<evidence type="ECO:0000256" key="4">
    <source>
        <dbReference type="ARBA" id="ARBA00022763"/>
    </source>
</evidence>
<evidence type="ECO:0000256" key="15">
    <source>
        <dbReference type="SAM" id="MobiDB-lite"/>
    </source>
</evidence>
<dbReference type="SUPFAM" id="SSF52540">
    <property type="entry name" value="P-loop containing nucleoside triphosphate hydrolases"/>
    <property type="match status" value="2"/>
</dbReference>
<dbReference type="OrthoDB" id="432234at2759"/>
<evidence type="ECO:0000256" key="3">
    <source>
        <dbReference type="ARBA" id="ARBA00022741"/>
    </source>
</evidence>
<comment type="catalytic activity">
    <reaction evidence="14">
        <text>ATP + H2O = ADP + phosphate + H(+)</text>
        <dbReference type="Rhea" id="RHEA:13065"/>
        <dbReference type="ChEBI" id="CHEBI:15377"/>
        <dbReference type="ChEBI" id="CHEBI:15378"/>
        <dbReference type="ChEBI" id="CHEBI:30616"/>
        <dbReference type="ChEBI" id="CHEBI:43474"/>
        <dbReference type="ChEBI" id="CHEBI:456216"/>
        <dbReference type="EC" id="5.6.2.3"/>
    </reaction>
</comment>
<dbReference type="CDD" id="cd18809">
    <property type="entry name" value="SF1_C_RecD"/>
    <property type="match status" value="1"/>
</dbReference>
<keyword evidence="5 14" id="KW-0378">Hydrolase</keyword>
<feature type="compositionally biased region" description="Low complexity" evidence="15">
    <location>
        <begin position="58"/>
        <end position="75"/>
    </location>
</feature>